<feature type="active site" description="Proton acceptor" evidence="2">
    <location>
        <position position="60"/>
    </location>
</feature>
<dbReference type="CDD" id="cd07564">
    <property type="entry name" value="nitrilases_CHs"/>
    <property type="match status" value="1"/>
</dbReference>
<dbReference type="PROSITE" id="PS50263">
    <property type="entry name" value="CN_HYDROLASE"/>
    <property type="match status" value="1"/>
</dbReference>
<dbReference type="OrthoDB" id="9811121at2"/>
<name>A0A1G9IMH8_9FIRM</name>
<accession>A0A1G9IMH8</accession>
<feature type="domain" description="CN hydrolase" evidence="3">
    <location>
        <begin position="20"/>
        <end position="292"/>
    </location>
</feature>
<protein>
    <submittedName>
        <fullName evidence="4">Nitrilase</fullName>
    </submittedName>
</protein>
<dbReference type="InterPro" id="IPR044149">
    <property type="entry name" value="Nitrilases_CHs"/>
</dbReference>
<evidence type="ECO:0000259" key="3">
    <source>
        <dbReference type="PROSITE" id="PS50263"/>
    </source>
</evidence>
<dbReference type="SUPFAM" id="SSF56317">
    <property type="entry name" value="Carbon-nitrogen hydrolase"/>
    <property type="match status" value="1"/>
</dbReference>
<evidence type="ECO:0000313" key="4">
    <source>
        <dbReference type="EMBL" id="SDL26458.1"/>
    </source>
</evidence>
<dbReference type="InterPro" id="IPR036526">
    <property type="entry name" value="C-N_Hydrolase_sf"/>
</dbReference>
<dbReference type="PROSITE" id="PS00920">
    <property type="entry name" value="NITRIL_CHT_1"/>
    <property type="match status" value="1"/>
</dbReference>
<evidence type="ECO:0000256" key="2">
    <source>
        <dbReference type="PROSITE-ProRule" id="PRU10139"/>
    </source>
</evidence>
<dbReference type="AlphaFoldDB" id="A0A1G9IMH8"/>
<dbReference type="Pfam" id="PF00795">
    <property type="entry name" value="CN_hydrolase"/>
    <property type="match status" value="1"/>
</dbReference>
<proteinExistence type="inferred from homology"/>
<dbReference type="PANTHER" id="PTHR46044">
    <property type="entry name" value="NITRILASE"/>
    <property type="match status" value="1"/>
</dbReference>
<dbReference type="PROSITE" id="PS00921">
    <property type="entry name" value="NITRIL_CHT_2"/>
    <property type="match status" value="1"/>
</dbReference>
<dbReference type="InterPro" id="IPR003010">
    <property type="entry name" value="C-N_Hydrolase"/>
</dbReference>
<dbReference type="PANTHER" id="PTHR46044:SF1">
    <property type="entry name" value="CN HYDROLASE DOMAIN-CONTAINING PROTEIN"/>
    <property type="match status" value="1"/>
</dbReference>
<dbReference type="EMBL" id="FNGO01000003">
    <property type="protein sequence ID" value="SDL26458.1"/>
    <property type="molecule type" value="Genomic_DNA"/>
</dbReference>
<reference evidence="4 5" key="1">
    <citation type="submission" date="2016-10" db="EMBL/GenBank/DDBJ databases">
        <authorList>
            <person name="de Groot N.N."/>
        </authorList>
    </citation>
    <scope>NUCLEOTIDE SEQUENCE [LARGE SCALE GENOMIC DNA]</scope>
    <source>
        <strain evidence="4 5">SLAS-1</strain>
    </source>
</reference>
<evidence type="ECO:0000256" key="1">
    <source>
        <dbReference type="ARBA" id="ARBA00008129"/>
    </source>
</evidence>
<dbReference type="Gene3D" id="3.60.110.10">
    <property type="entry name" value="Carbon-nitrogen hydrolase"/>
    <property type="match status" value="1"/>
</dbReference>
<comment type="similarity">
    <text evidence="1">Belongs to the carbon-nitrogen hydrolase superfamily. Nitrilase family.</text>
</comment>
<sequence length="319" mass="35401">MFVRFIKGGIEVSENIKDKVTAAVVQASPALMDKEQTLEKSLRLIKEASQKGAEIVVFPESFLSGYPRGLNFGCKIGSRSDAGREDYLKFYRNSVKVPGEITEELASAAGEADIYLVMGVNETDESQNNSTIYNSLLYFGPGGNLLAKHQKLKPTGSERLIWGEGDSSTLSTVDTPYGTLGGLICWENYMPLARAAIYQEGVSFYAAPTADARDEWQSTIQHIALEGRNFVLACNQFVTRDMYPEDLNYYGMIDDQPKIMCRGGSAIIDPLGKYLAGPLYNEEGILMAELDLDLIPKSRMDFDVNGHYSRPDVFELRIH</sequence>
<keyword evidence="5" id="KW-1185">Reference proteome</keyword>
<dbReference type="Proteomes" id="UP000199476">
    <property type="component" value="Unassembled WGS sequence"/>
</dbReference>
<gene>
    <name evidence="4" type="ORF">SAMN04488692_10312</name>
</gene>
<organism evidence="4 5">
    <name type="scientific">Halarsenatibacter silvermanii</name>
    <dbReference type="NCBI Taxonomy" id="321763"/>
    <lineage>
        <taxon>Bacteria</taxon>
        <taxon>Bacillati</taxon>
        <taxon>Bacillota</taxon>
        <taxon>Clostridia</taxon>
        <taxon>Halanaerobiales</taxon>
        <taxon>Halarsenatibacteraceae</taxon>
        <taxon>Halarsenatibacter</taxon>
    </lineage>
</organism>
<dbReference type="InterPro" id="IPR000132">
    <property type="entry name" value="Nitrilase/CN_hydratase_CS"/>
</dbReference>
<dbReference type="GO" id="GO:0000257">
    <property type="term" value="F:nitrilase activity"/>
    <property type="evidence" value="ECO:0007669"/>
    <property type="project" value="UniProtKB-ARBA"/>
</dbReference>
<dbReference type="STRING" id="321763.SAMN04488692_10312"/>
<evidence type="ECO:0000313" key="5">
    <source>
        <dbReference type="Proteomes" id="UP000199476"/>
    </source>
</evidence>